<dbReference type="InterPro" id="IPR051206">
    <property type="entry name" value="NAMLAA_amidase_2"/>
</dbReference>
<reference evidence="6" key="1">
    <citation type="submission" date="2020-03" db="EMBL/GenBank/DDBJ databases">
        <title>Genome of Pelagibius litoralis DSM 21314T.</title>
        <authorList>
            <person name="Wang G."/>
        </authorList>
    </citation>
    <scope>NUCLEOTIDE SEQUENCE</scope>
    <source>
        <strain evidence="6">DSM 21314</strain>
    </source>
</reference>
<dbReference type="InterPro" id="IPR036505">
    <property type="entry name" value="Amidase/PGRP_sf"/>
</dbReference>
<dbReference type="SUPFAM" id="SSF55846">
    <property type="entry name" value="N-acetylmuramoyl-L-alanine amidase-like"/>
    <property type="match status" value="1"/>
</dbReference>
<keyword evidence="7" id="KW-1185">Reference proteome</keyword>
<dbReference type="InterPro" id="IPR002502">
    <property type="entry name" value="Amidase_domain"/>
</dbReference>
<dbReference type="EMBL" id="JAAQPH010000007">
    <property type="protein sequence ID" value="NIA69132.1"/>
    <property type="molecule type" value="Genomic_DNA"/>
</dbReference>
<name>A0A967C982_9PROT</name>
<evidence type="ECO:0000313" key="7">
    <source>
        <dbReference type="Proteomes" id="UP000761264"/>
    </source>
</evidence>
<organism evidence="6 7">
    <name type="scientific">Pelagibius litoralis</name>
    <dbReference type="NCBI Taxonomy" id="374515"/>
    <lineage>
        <taxon>Bacteria</taxon>
        <taxon>Pseudomonadati</taxon>
        <taxon>Pseudomonadota</taxon>
        <taxon>Alphaproteobacteria</taxon>
        <taxon>Rhodospirillales</taxon>
        <taxon>Rhodovibrionaceae</taxon>
        <taxon>Pelagibius</taxon>
    </lineage>
</organism>
<dbReference type="AlphaFoldDB" id="A0A967C982"/>
<comment type="catalytic activity">
    <reaction evidence="1">
        <text>Hydrolyzes the link between N-acetylmuramoyl residues and L-amino acid residues in certain cell-wall glycopeptides.</text>
        <dbReference type="EC" id="3.5.1.28"/>
    </reaction>
</comment>
<protein>
    <recommendedName>
        <fullName evidence="2">N-acetylmuramoyl-L-alanine amidase</fullName>
        <ecNumber evidence="2">3.5.1.28</ecNumber>
    </recommendedName>
</protein>
<sequence>MQIRRHRLHLDSGEPVRYAESPNRSGVLTPRFLIMHYTAGGSFEGSLRHMTKRESSASAHLLIGRDGAIAQLVPFNRIAWHAGVSRWQGLSGLNRHSIGIELDNAGPLDRQGDQWRAWFGRDYPKDQVLVARHKNGGRRRGWHSYSEAQIATALEAATALCRHYDLADVLGHDDVAPDRKTDPGPAFPMESFRAAALGRQSDAPQLFETTANLNIRDRPGLDGAKLPEAPLAAGTRLSLLSQQGKWAFVEVLDAQGKPEATGWVHSDYIAALPPEPP</sequence>
<dbReference type="Proteomes" id="UP000761264">
    <property type="component" value="Unassembled WGS sequence"/>
</dbReference>
<dbReference type="Gene3D" id="3.40.80.10">
    <property type="entry name" value="Peptidoglycan recognition protein-like"/>
    <property type="match status" value="1"/>
</dbReference>
<dbReference type="PANTHER" id="PTHR30417:SF1">
    <property type="entry name" value="N-ACETYLMURAMOYL-L-ALANINE AMIDASE AMID"/>
    <property type="match status" value="1"/>
</dbReference>
<dbReference type="GO" id="GO:0009254">
    <property type="term" value="P:peptidoglycan turnover"/>
    <property type="evidence" value="ECO:0007669"/>
    <property type="project" value="TreeGrafter"/>
</dbReference>
<keyword evidence="4" id="KW-0961">Cell wall biogenesis/degradation</keyword>
<dbReference type="RefSeq" id="WP_167224408.1">
    <property type="nucleotide sequence ID" value="NZ_JAAQPH010000007.1"/>
</dbReference>
<dbReference type="GO" id="GO:0009253">
    <property type="term" value="P:peptidoglycan catabolic process"/>
    <property type="evidence" value="ECO:0007669"/>
    <property type="project" value="InterPro"/>
</dbReference>
<comment type="caution">
    <text evidence="6">The sequence shown here is derived from an EMBL/GenBank/DDBJ whole genome shotgun (WGS) entry which is preliminary data.</text>
</comment>
<proteinExistence type="predicted"/>
<dbReference type="SMART" id="SM00644">
    <property type="entry name" value="Ami_2"/>
    <property type="match status" value="1"/>
</dbReference>
<evidence type="ECO:0000256" key="1">
    <source>
        <dbReference type="ARBA" id="ARBA00001561"/>
    </source>
</evidence>
<evidence type="ECO:0000259" key="5">
    <source>
        <dbReference type="SMART" id="SM00644"/>
    </source>
</evidence>
<dbReference type="CDD" id="cd06583">
    <property type="entry name" value="PGRP"/>
    <property type="match status" value="1"/>
</dbReference>
<feature type="domain" description="N-acetylmuramoyl-L-alanine amidase" evidence="5">
    <location>
        <begin position="21"/>
        <end position="184"/>
    </location>
</feature>
<gene>
    <name evidence="6" type="ORF">HBA54_11085</name>
</gene>
<evidence type="ECO:0000256" key="4">
    <source>
        <dbReference type="ARBA" id="ARBA00023316"/>
    </source>
</evidence>
<keyword evidence="3" id="KW-0378">Hydrolase</keyword>
<dbReference type="Pfam" id="PF01510">
    <property type="entry name" value="Amidase_2"/>
    <property type="match status" value="1"/>
</dbReference>
<evidence type="ECO:0000313" key="6">
    <source>
        <dbReference type="EMBL" id="NIA69132.1"/>
    </source>
</evidence>
<dbReference type="EC" id="3.5.1.28" evidence="2"/>
<dbReference type="GO" id="GO:0071555">
    <property type="term" value="P:cell wall organization"/>
    <property type="evidence" value="ECO:0007669"/>
    <property type="project" value="UniProtKB-KW"/>
</dbReference>
<evidence type="ECO:0000256" key="2">
    <source>
        <dbReference type="ARBA" id="ARBA00011901"/>
    </source>
</evidence>
<dbReference type="PANTHER" id="PTHR30417">
    <property type="entry name" value="N-ACETYLMURAMOYL-L-ALANINE AMIDASE AMID"/>
    <property type="match status" value="1"/>
</dbReference>
<accession>A0A967C982</accession>
<dbReference type="GO" id="GO:0008745">
    <property type="term" value="F:N-acetylmuramoyl-L-alanine amidase activity"/>
    <property type="evidence" value="ECO:0007669"/>
    <property type="project" value="UniProtKB-EC"/>
</dbReference>
<dbReference type="Gene3D" id="2.30.30.40">
    <property type="entry name" value="SH3 Domains"/>
    <property type="match status" value="1"/>
</dbReference>
<evidence type="ECO:0000256" key="3">
    <source>
        <dbReference type="ARBA" id="ARBA00022801"/>
    </source>
</evidence>